<dbReference type="InterPro" id="IPR011856">
    <property type="entry name" value="tRNA_endonuc-like_dom_sf"/>
</dbReference>
<proteinExistence type="predicted"/>
<evidence type="ECO:0000313" key="2">
    <source>
        <dbReference type="Proteomes" id="UP001597063"/>
    </source>
</evidence>
<dbReference type="Proteomes" id="UP001597063">
    <property type="component" value="Unassembled WGS sequence"/>
</dbReference>
<accession>A0ABW2XJE7</accession>
<dbReference type="Gene3D" id="3.40.1350.10">
    <property type="match status" value="1"/>
</dbReference>
<comment type="caution">
    <text evidence="1">The sequence shown here is derived from an EMBL/GenBank/DDBJ whole genome shotgun (WGS) entry which is preliminary data.</text>
</comment>
<name>A0ABW2XJE7_9ACTN</name>
<organism evidence="1 2">
    <name type="scientific">Actinomadura fibrosa</name>
    <dbReference type="NCBI Taxonomy" id="111802"/>
    <lineage>
        <taxon>Bacteria</taxon>
        <taxon>Bacillati</taxon>
        <taxon>Actinomycetota</taxon>
        <taxon>Actinomycetes</taxon>
        <taxon>Streptosporangiales</taxon>
        <taxon>Thermomonosporaceae</taxon>
        <taxon>Actinomadura</taxon>
    </lineage>
</organism>
<protein>
    <recommendedName>
        <fullName evidence="3">DUF91 domain-containing protein</fullName>
    </recommendedName>
</protein>
<sequence>MVGIWHETESGLTALRAEPFEREQVLHDSIERGAAMLPLPGQPTLVMLGREVQLGNGYADLIAVEAETGRPVVIEVKLASNTDRRQVFTQTLGYASYLFGLSADAFDQLLRPHVAKRGHPSIAEAVVAEVGDGSVDVESLHAKMAQALEEGRFRCVVVLDAAPADLIELTGYLQAVTNDRLDIDVVTVTAYSVGGTRVLVPQLIEPERTPVPSAPIPVPRDARPAPGSQAFADSIGQTDPAHREPLRRLLDWALRLEAEDLAVLYTTIGKGRWVLNPRLPGQSRGLVTIWNDGGAYLSPQRSVFEAEAPETLARLDEHLPNEIRQNNYITSPLDQEVLALLTNAYKEARARHDGAGS</sequence>
<gene>
    <name evidence="1" type="ORF">ACFQZM_08390</name>
</gene>
<dbReference type="RefSeq" id="WP_131760661.1">
    <property type="nucleotide sequence ID" value="NZ_CAACUY010000125.1"/>
</dbReference>
<evidence type="ECO:0000313" key="1">
    <source>
        <dbReference type="EMBL" id="MFD0684510.1"/>
    </source>
</evidence>
<reference evidence="2" key="1">
    <citation type="journal article" date="2019" name="Int. J. Syst. Evol. Microbiol.">
        <title>The Global Catalogue of Microorganisms (GCM) 10K type strain sequencing project: providing services to taxonomists for standard genome sequencing and annotation.</title>
        <authorList>
            <consortium name="The Broad Institute Genomics Platform"/>
            <consortium name="The Broad Institute Genome Sequencing Center for Infectious Disease"/>
            <person name="Wu L."/>
            <person name="Ma J."/>
        </authorList>
    </citation>
    <scope>NUCLEOTIDE SEQUENCE [LARGE SCALE GENOMIC DNA]</scope>
    <source>
        <strain evidence="2">JCM 9371</strain>
    </source>
</reference>
<keyword evidence="2" id="KW-1185">Reference proteome</keyword>
<dbReference type="EMBL" id="JBHTGP010000003">
    <property type="protein sequence ID" value="MFD0684510.1"/>
    <property type="molecule type" value="Genomic_DNA"/>
</dbReference>
<evidence type="ECO:0008006" key="3">
    <source>
        <dbReference type="Google" id="ProtNLM"/>
    </source>
</evidence>